<gene>
    <name evidence="1" type="ORF">V6N11_023841</name>
</gene>
<proteinExistence type="predicted"/>
<evidence type="ECO:0000313" key="2">
    <source>
        <dbReference type="Proteomes" id="UP001396334"/>
    </source>
</evidence>
<sequence length="195" mass="21623">MAPECFKVFVEIAENCISEVGKKTGPFSVRAGSFTSLKIFPAYLVNNIIPLNYTLIPSYAAPEQVYRTARMMGPNVYCDVILSGIEVFRMKRSLCMTTWLMGHRENTFTTPKIPHYHGSKGSRHVLVLHLNYNITCTEVPTTPSFIEKSDVYSFGVVLFEGGEVNGNDENHANESSAVGYHVLFTSGSGSIRVGR</sequence>
<evidence type="ECO:0000313" key="1">
    <source>
        <dbReference type="EMBL" id="KAK9039001.1"/>
    </source>
</evidence>
<keyword evidence="2" id="KW-1185">Reference proteome</keyword>
<organism evidence="1 2">
    <name type="scientific">Hibiscus sabdariffa</name>
    <name type="common">roselle</name>
    <dbReference type="NCBI Taxonomy" id="183260"/>
    <lineage>
        <taxon>Eukaryota</taxon>
        <taxon>Viridiplantae</taxon>
        <taxon>Streptophyta</taxon>
        <taxon>Embryophyta</taxon>
        <taxon>Tracheophyta</taxon>
        <taxon>Spermatophyta</taxon>
        <taxon>Magnoliopsida</taxon>
        <taxon>eudicotyledons</taxon>
        <taxon>Gunneridae</taxon>
        <taxon>Pentapetalae</taxon>
        <taxon>rosids</taxon>
        <taxon>malvids</taxon>
        <taxon>Malvales</taxon>
        <taxon>Malvaceae</taxon>
        <taxon>Malvoideae</taxon>
        <taxon>Hibiscus</taxon>
    </lineage>
</organism>
<accession>A0ABR2TNE7</accession>
<dbReference type="Proteomes" id="UP001396334">
    <property type="component" value="Unassembled WGS sequence"/>
</dbReference>
<name>A0ABR2TNE7_9ROSI</name>
<protein>
    <submittedName>
        <fullName evidence="1">Uncharacterized protein</fullName>
    </submittedName>
</protein>
<reference evidence="1 2" key="1">
    <citation type="journal article" date="2024" name="G3 (Bethesda)">
        <title>Genome assembly of Hibiscus sabdariffa L. provides insights into metabolisms of medicinal natural products.</title>
        <authorList>
            <person name="Kim T."/>
        </authorList>
    </citation>
    <scope>NUCLEOTIDE SEQUENCE [LARGE SCALE GENOMIC DNA]</scope>
    <source>
        <strain evidence="1">TK-2024</strain>
        <tissue evidence="1">Old leaves</tissue>
    </source>
</reference>
<comment type="caution">
    <text evidence="1">The sequence shown here is derived from an EMBL/GenBank/DDBJ whole genome shotgun (WGS) entry which is preliminary data.</text>
</comment>
<dbReference type="EMBL" id="JBBPBN010000005">
    <property type="protein sequence ID" value="KAK9039001.1"/>
    <property type="molecule type" value="Genomic_DNA"/>
</dbReference>